<keyword evidence="7" id="KW-0813">Transport</keyword>
<dbReference type="GO" id="GO:0005758">
    <property type="term" value="C:mitochondrial intermembrane space"/>
    <property type="evidence" value="ECO:0007669"/>
    <property type="project" value="UniProtKB-SubCell"/>
</dbReference>
<evidence type="ECO:0000256" key="7">
    <source>
        <dbReference type="ARBA" id="ARBA00022448"/>
    </source>
</evidence>
<evidence type="ECO:0000256" key="10">
    <source>
        <dbReference type="ARBA" id="ARBA00022982"/>
    </source>
</evidence>
<keyword evidence="9" id="KW-0999">Mitochondrion inner membrane</keyword>
<dbReference type="GO" id="GO:0005743">
    <property type="term" value="C:mitochondrial inner membrane"/>
    <property type="evidence" value="ECO:0007669"/>
    <property type="project" value="UniProtKB-SubCell"/>
</dbReference>
<comment type="function">
    <text evidence="1">Accessory subunit of the mitochondrial membrane respiratory chain NADH dehydrogenase (Complex I), that is believed not to be involved in catalysis. Complex I functions in the transfer of electrons from NADH to the respiratory chain. The immediate electron acceptor for the enzyme is believed to be ubiquinone.</text>
</comment>
<evidence type="ECO:0000313" key="19">
    <source>
        <dbReference type="Proteomes" id="UP000326924"/>
    </source>
</evidence>
<protein>
    <recommendedName>
        <fullName evidence="6">NADH dehydrogenase [ubiquinone] iron-sulfur protein 5</fullName>
    </recommendedName>
    <alternativeName>
        <fullName evidence="14">Complex I-15 kDa</fullName>
    </alternativeName>
    <alternativeName>
        <fullName evidence="15">NADH-ubiquinone oxidoreductase 15 kDa subunit</fullName>
    </alternativeName>
</protein>
<keyword evidence="19" id="KW-1185">Reference proteome</keyword>
<evidence type="ECO:0000256" key="9">
    <source>
        <dbReference type="ARBA" id="ARBA00022792"/>
    </source>
</evidence>
<accession>A0A5J5EK14</accession>
<evidence type="ECO:0000256" key="17">
    <source>
        <dbReference type="SAM" id="MobiDB-lite"/>
    </source>
</evidence>
<keyword evidence="12" id="KW-0472">Membrane</keyword>
<dbReference type="GO" id="GO:0032981">
    <property type="term" value="P:mitochondrial respiratory chain complex I assembly"/>
    <property type="evidence" value="ECO:0007669"/>
    <property type="project" value="TreeGrafter"/>
</dbReference>
<dbReference type="InterPro" id="IPR019342">
    <property type="entry name" value="NADH_UbQ_OxRdtase_FeS-su5"/>
</dbReference>
<name>A0A5J5EK14_9PEZI</name>
<dbReference type="PANTHER" id="PTHR15224">
    <property type="entry name" value="NADH DEHYDROGENASE [UBIQUINONE] IRON-SULFUR PROTEIN 5"/>
    <property type="match status" value="1"/>
</dbReference>
<dbReference type="CDD" id="cd24141">
    <property type="entry name" value="NDUFS5-like"/>
    <property type="match status" value="1"/>
</dbReference>
<dbReference type="Proteomes" id="UP000326924">
    <property type="component" value="Unassembled WGS sequence"/>
</dbReference>
<evidence type="ECO:0000256" key="16">
    <source>
        <dbReference type="PIRSR" id="PIRSR619342-50"/>
    </source>
</evidence>
<dbReference type="EMBL" id="VXIS01000246">
    <property type="protein sequence ID" value="KAA8895760.1"/>
    <property type="molecule type" value="Genomic_DNA"/>
</dbReference>
<feature type="region of interest" description="Disordered" evidence="17">
    <location>
        <begin position="72"/>
        <end position="92"/>
    </location>
</feature>
<sequence>MASGYGIKGDVGRCFPFWQDFLACYVTNTADSSSNWRCIPQKNDYTECLHHHKEIAKTKALRAAYLRRLQSGTDKNAPEGGKAGDAKVIGVL</sequence>
<keyword evidence="13 16" id="KW-1015">Disulfide bond</keyword>
<evidence type="ECO:0000313" key="18">
    <source>
        <dbReference type="EMBL" id="KAA8895760.1"/>
    </source>
</evidence>
<evidence type="ECO:0000256" key="3">
    <source>
        <dbReference type="ARBA" id="ARBA00004637"/>
    </source>
</evidence>
<feature type="disulfide bond" evidence="16">
    <location>
        <begin position="14"/>
        <end position="48"/>
    </location>
</feature>
<evidence type="ECO:0000256" key="8">
    <source>
        <dbReference type="ARBA" id="ARBA00022660"/>
    </source>
</evidence>
<evidence type="ECO:0000256" key="1">
    <source>
        <dbReference type="ARBA" id="ARBA00003195"/>
    </source>
</evidence>
<dbReference type="PANTHER" id="PTHR15224:SF1">
    <property type="entry name" value="NADH DEHYDROGENASE [UBIQUINONE] IRON-SULFUR PROTEIN 5"/>
    <property type="match status" value="1"/>
</dbReference>
<evidence type="ECO:0000256" key="13">
    <source>
        <dbReference type="ARBA" id="ARBA00023157"/>
    </source>
</evidence>
<dbReference type="PROSITE" id="PS51808">
    <property type="entry name" value="CHCH"/>
    <property type="match status" value="1"/>
</dbReference>
<evidence type="ECO:0000256" key="4">
    <source>
        <dbReference type="ARBA" id="ARBA00007372"/>
    </source>
</evidence>
<dbReference type="AlphaFoldDB" id="A0A5J5EK14"/>
<evidence type="ECO:0000256" key="5">
    <source>
        <dbReference type="ARBA" id="ARBA00011261"/>
    </source>
</evidence>
<evidence type="ECO:0000256" key="2">
    <source>
        <dbReference type="ARBA" id="ARBA00004569"/>
    </source>
</evidence>
<reference evidence="18 19" key="1">
    <citation type="submission" date="2019-09" db="EMBL/GenBank/DDBJ databases">
        <title>Draft genome of the ectomycorrhizal ascomycete Sphaerosporella brunnea.</title>
        <authorList>
            <consortium name="DOE Joint Genome Institute"/>
            <person name="Benucci G.M."/>
            <person name="Marozzi G."/>
            <person name="Antonielli L."/>
            <person name="Sanchez S."/>
            <person name="Marco P."/>
            <person name="Wang X."/>
            <person name="Falini L.B."/>
            <person name="Barry K."/>
            <person name="Haridas S."/>
            <person name="Lipzen A."/>
            <person name="Labutti K."/>
            <person name="Grigoriev I.V."/>
            <person name="Murat C."/>
            <person name="Martin F."/>
            <person name="Albertini E."/>
            <person name="Donnini D."/>
            <person name="Bonito G."/>
        </authorList>
    </citation>
    <scope>NUCLEOTIDE SEQUENCE [LARGE SCALE GENOMIC DNA]</scope>
    <source>
        <strain evidence="18 19">Sb_GMNB300</strain>
    </source>
</reference>
<evidence type="ECO:0000256" key="12">
    <source>
        <dbReference type="ARBA" id="ARBA00023136"/>
    </source>
</evidence>
<keyword evidence="8" id="KW-0679">Respiratory chain</keyword>
<evidence type="ECO:0000256" key="6">
    <source>
        <dbReference type="ARBA" id="ARBA00013482"/>
    </source>
</evidence>
<comment type="subunit">
    <text evidence="5">Mammalian complex I is composed of 45 different subunits. This is a component of the iron-sulfur (IP) fragment of the enzyme.</text>
</comment>
<feature type="disulfide bond" evidence="16">
    <location>
        <begin position="24"/>
        <end position="38"/>
    </location>
</feature>
<organism evidence="18 19">
    <name type="scientific">Sphaerosporella brunnea</name>
    <dbReference type="NCBI Taxonomy" id="1250544"/>
    <lineage>
        <taxon>Eukaryota</taxon>
        <taxon>Fungi</taxon>
        <taxon>Dikarya</taxon>
        <taxon>Ascomycota</taxon>
        <taxon>Pezizomycotina</taxon>
        <taxon>Pezizomycetes</taxon>
        <taxon>Pezizales</taxon>
        <taxon>Pyronemataceae</taxon>
        <taxon>Sphaerosporella</taxon>
    </lineage>
</organism>
<evidence type="ECO:0000256" key="14">
    <source>
        <dbReference type="ARBA" id="ARBA00031222"/>
    </source>
</evidence>
<comment type="similarity">
    <text evidence="4">Belongs to the complex I NDUFS5 subunit family.</text>
</comment>
<evidence type="ECO:0000256" key="11">
    <source>
        <dbReference type="ARBA" id="ARBA00023128"/>
    </source>
</evidence>
<proteinExistence type="inferred from homology"/>
<gene>
    <name evidence="18" type="ORF">FN846DRAFT_911417</name>
</gene>
<evidence type="ECO:0000256" key="15">
    <source>
        <dbReference type="ARBA" id="ARBA00032739"/>
    </source>
</evidence>
<keyword evidence="11" id="KW-0496">Mitochondrion</keyword>
<keyword evidence="10" id="KW-0249">Electron transport</keyword>
<dbReference type="InParanoid" id="A0A5J5EK14"/>
<dbReference type="OrthoDB" id="9992197at2759"/>
<comment type="caution">
    <text evidence="18">The sequence shown here is derived from an EMBL/GenBank/DDBJ whole genome shotgun (WGS) entry which is preliminary data.</text>
</comment>
<comment type="subcellular location">
    <subcellularLocation>
        <location evidence="3">Mitochondrion inner membrane</location>
        <topology evidence="3">Peripheral membrane protein</topology>
    </subcellularLocation>
    <subcellularLocation>
        <location evidence="2">Mitochondrion intermembrane space</location>
    </subcellularLocation>
</comment>